<protein>
    <recommendedName>
        <fullName evidence="2">eCIS core domain-containing protein</fullName>
    </recommendedName>
</protein>
<dbReference type="InterPro" id="IPR025295">
    <property type="entry name" value="eCIS_core_dom"/>
</dbReference>
<dbReference type="GeneID" id="95509783"/>
<accession>A0A1H4MLP4</accession>
<organism evidence="3 4">
    <name type="scientific">Streptomyces misionensis</name>
    <dbReference type="NCBI Taxonomy" id="67331"/>
    <lineage>
        <taxon>Bacteria</taxon>
        <taxon>Bacillati</taxon>
        <taxon>Actinomycetota</taxon>
        <taxon>Actinomycetes</taxon>
        <taxon>Kitasatosporales</taxon>
        <taxon>Streptomycetaceae</taxon>
        <taxon>Streptomyces</taxon>
    </lineage>
</organism>
<dbReference type="STRING" id="67331.SAMN04490357_0508"/>
<gene>
    <name evidence="3" type="ORF">SAMN04490357_0508</name>
</gene>
<feature type="region of interest" description="Disordered" evidence="1">
    <location>
        <begin position="1"/>
        <end position="34"/>
    </location>
</feature>
<dbReference type="Proteomes" id="UP000182375">
    <property type="component" value="Unassembled WGS sequence"/>
</dbReference>
<proteinExistence type="predicted"/>
<dbReference type="Pfam" id="PF13699">
    <property type="entry name" value="eCIS_core"/>
    <property type="match status" value="1"/>
</dbReference>
<sequence>MHSRDNERAKEAENSRPPARTPTVPAAPPPPLLAFQRSAGNAAVVQMLRLAGHPGARDEQAGQPAVQRSAVHDVLRGPGRPLDNDTRAEMEARLGADFSDVRIHTGSAARASAAEIGARAYTSREHVVLGDGGGDKHTLAHELTHVIQQRQGPVAGADNGTGLKVSDPGDRFEREAEANASRVMSAPVARAAEAPVRTPEPGRAHAGTTDRPDVQRAGDRSKNPHADSGGEHNDWELTAHHIVPHTALKNALEQLSEEDRTDVLLEAVPSKISKDMLRRLGLSEEQCKRINPRNIQQALLDRRKGKEEIVPGTTYDEMRLAFFEWQGGNQFLGPNTSIRAEPSDAKDGIDVDGKYFLPPGAGDLKQQFSRVVSLGDGLKKSLRSGAESKEIADILKDLLSLTKDVVPAAFDPKGWVEITDPKRVQELAGSKDLGRSHLAKYSFFKFGTATIEQECPMLVKKEDGFHVQGVTDKGGSGWRPYYEGAPTKKIDQKYLQIKGQSTYINMDKISKDFPDLYDFCVGNSLPTSTYLPRSLCAQLGIE</sequence>
<feature type="compositionally biased region" description="Basic and acidic residues" evidence="1">
    <location>
        <begin position="167"/>
        <end position="177"/>
    </location>
</feature>
<evidence type="ECO:0000313" key="3">
    <source>
        <dbReference type="EMBL" id="SEB83435.1"/>
    </source>
</evidence>
<feature type="compositionally biased region" description="Basic and acidic residues" evidence="1">
    <location>
        <begin position="200"/>
        <end position="233"/>
    </location>
</feature>
<feature type="domain" description="eCIS core" evidence="2">
    <location>
        <begin position="81"/>
        <end position="152"/>
    </location>
</feature>
<feature type="compositionally biased region" description="Low complexity" evidence="1">
    <location>
        <begin position="186"/>
        <end position="199"/>
    </location>
</feature>
<evidence type="ECO:0000259" key="2">
    <source>
        <dbReference type="Pfam" id="PF13699"/>
    </source>
</evidence>
<name>A0A1H4MLP4_9ACTN</name>
<feature type="region of interest" description="Disordered" evidence="1">
    <location>
        <begin position="150"/>
        <end position="233"/>
    </location>
</feature>
<reference evidence="3 4" key="1">
    <citation type="submission" date="2016-10" db="EMBL/GenBank/DDBJ databases">
        <authorList>
            <person name="de Groot N.N."/>
        </authorList>
    </citation>
    <scope>NUCLEOTIDE SEQUENCE [LARGE SCALE GENOMIC DNA]</scope>
    <source>
        <strain evidence="3 4">DSM 40306</strain>
    </source>
</reference>
<evidence type="ECO:0000256" key="1">
    <source>
        <dbReference type="SAM" id="MobiDB-lite"/>
    </source>
</evidence>
<evidence type="ECO:0000313" key="4">
    <source>
        <dbReference type="Proteomes" id="UP000182375"/>
    </source>
</evidence>
<dbReference type="EMBL" id="FNTD01000004">
    <property type="protein sequence ID" value="SEB83435.1"/>
    <property type="molecule type" value="Genomic_DNA"/>
</dbReference>
<dbReference type="AlphaFoldDB" id="A0A1H4MLP4"/>
<feature type="compositionally biased region" description="Basic and acidic residues" evidence="1">
    <location>
        <begin position="1"/>
        <end position="14"/>
    </location>
</feature>
<dbReference type="RefSeq" id="WP_079172231.1">
    <property type="nucleotide sequence ID" value="NZ_FNTD01000004.1"/>
</dbReference>